<dbReference type="InterPro" id="IPR042197">
    <property type="entry name" value="Apaf_helical"/>
</dbReference>
<feature type="domain" description="OmpR/PhoB-type" evidence="8">
    <location>
        <begin position="1"/>
        <end position="94"/>
    </location>
</feature>
<dbReference type="EMBL" id="JBHSOC010000109">
    <property type="protein sequence ID" value="MFC5646676.1"/>
    <property type="molecule type" value="Genomic_DNA"/>
</dbReference>
<evidence type="ECO:0000259" key="8">
    <source>
        <dbReference type="PROSITE" id="PS51755"/>
    </source>
</evidence>
<evidence type="ECO:0000256" key="7">
    <source>
        <dbReference type="PROSITE-ProRule" id="PRU01091"/>
    </source>
</evidence>
<dbReference type="PRINTS" id="PR00364">
    <property type="entry name" value="DISEASERSIST"/>
</dbReference>
<dbReference type="Gene3D" id="1.25.40.10">
    <property type="entry name" value="Tetratricopeptide repeat domain"/>
    <property type="match status" value="3"/>
</dbReference>
<gene>
    <name evidence="9" type="ORF">ACFPZF_35710</name>
</gene>
<keyword evidence="2" id="KW-0677">Repeat</keyword>
<accession>A0ABW0VQ35</accession>
<organism evidence="9 10">
    <name type="scientific">Kitasatospora cinereorecta</name>
    <dbReference type="NCBI Taxonomy" id="285560"/>
    <lineage>
        <taxon>Bacteria</taxon>
        <taxon>Bacillati</taxon>
        <taxon>Actinomycetota</taxon>
        <taxon>Actinomycetes</taxon>
        <taxon>Kitasatosporales</taxon>
        <taxon>Streptomycetaceae</taxon>
        <taxon>Kitasatospora</taxon>
    </lineage>
</organism>
<dbReference type="Proteomes" id="UP001596066">
    <property type="component" value="Unassembled WGS sequence"/>
</dbReference>
<dbReference type="InterPro" id="IPR011990">
    <property type="entry name" value="TPR-like_helical_dom_sf"/>
</dbReference>
<dbReference type="Pfam" id="PF03704">
    <property type="entry name" value="BTAD"/>
    <property type="match status" value="1"/>
</dbReference>
<dbReference type="SMART" id="SM01043">
    <property type="entry name" value="BTAD"/>
    <property type="match status" value="1"/>
</dbReference>
<keyword evidence="10" id="KW-1185">Reference proteome</keyword>
<comment type="caution">
    <text evidence="9">The sequence shown here is derived from an EMBL/GenBank/DDBJ whole genome shotgun (WGS) entry which is preliminary data.</text>
</comment>
<evidence type="ECO:0000256" key="4">
    <source>
        <dbReference type="ARBA" id="ARBA00023015"/>
    </source>
</evidence>
<dbReference type="InterPro" id="IPR001867">
    <property type="entry name" value="OmpR/PhoB-type_DNA-bd"/>
</dbReference>
<dbReference type="CDD" id="cd01983">
    <property type="entry name" value="SIMIBI"/>
    <property type="match status" value="1"/>
</dbReference>
<dbReference type="InterPro" id="IPR002182">
    <property type="entry name" value="NB-ARC"/>
</dbReference>
<dbReference type="SMART" id="SM00862">
    <property type="entry name" value="Trans_reg_C"/>
    <property type="match status" value="1"/>
</dbReference>
<dbReference type="PROSITE" id="PS51755">
    <property type="entry name" value="OMPR_PHOB"/>
    <property type="match status" value="1"/>
</dbReference>
<evidence type="ECO:0000256" key="3">
    <source>
        <dbReference type="ARBA" id="ARBA00023012"/>
    </source>
</evidence>
<keyword evidence="6" id="KW-0804">Transcription</keyword>
<evidence type="ECO:0000256" key="5">
    <source>
        <dbReference type="ARBA" id="ARBA00023125"/>
    </source>
</evidence>
<reference evidence="10" key="1">
    <citation type="journal article" date="2019" name="Int. J. Syst. Evol. Microbiol.">
        <title>The Global Catalogue of Microorganisms (GCM) 10K type strain sequencing project: providing services to taxonomists for standard genome sequencing and annotation.</title>
        <authorList>
            <consortium name="The Broad Institute Genomics Platform"/>
            <consortium name="The Broad Institute Genome Sequencing Center for Infectious Disease"/>
            <person name="Wu L."/>
            <person name="Ma J."/>
        </authorList>
    </citation>
    <scope>NUCLEOTIDE SEQUENCE [LARGE SCALE GENOMIC DNA]</scope>
    <source>
        <strain evidence="10">CGMCC 4.1622</strain>
    </source>
</reference>
<dbReference type="SUPFAM" id="SSF48452">
    <property type="entry name" value="TPR-like"/>
    <property type="match status" value="3"/>
</dbReference>
<name>A0ABW0VQ35_9ACTN</name>
<dbReference type="PANTHER" id="PTHR35807:SF1">
    <property type="entry name" value="TRANSCRIPTIONAL REGULATOR REDD"/>
    <property type="match status" value="1"/>
</dbReference>
<dbReference type="InterPro" id="IPR036388">
    <property type="entry name" value="WH-like_DNA-bd_sf"/>
</dbReference>
<evidence type="ECO:0000256" key="6">
    <source>
        <dbReference type="ARBA" id="ARBA00023163"/>
    </source>
</evidence>
<keyword evidence="3" id="KW-0902">Two-component regulatory system</keyword>
<keyword evidence="5 7" id="KW-0238">DNA-binding</keyword>
<dbReference type="InterPro" id="IPR005158">
    <property type="entry name" value="BTAD"/>
</dbReference>
<dbReference type="CDD" id="cd15831">
    <property type="entry name" value="BTAD"/>
    <property type="match status" value="1"/>
</dbReference>
<comment type="similarity">
    <text evidence="1">Belongs to the AfsR/DnrI/RedD regulatory family.</text>
</comment>
<dbReference type="Gene3D" id="3.40.50.300">
    <property type="entry name" value="P-loop containing nucleotide triphosphate hydrolases"/>
    <property type="match status" value="1"/>
</dbReference>
<evidence type="ECO:0000256" key="2">
    <source>
        <dbReference type="ARBA" id="ARBA00022737"/>
    </source>
</evidence>
<dbReference type="Gene3D" id="1.10.10.10">
    <property type="entry name" value="Winged helix-like DNA-binding domain superfamily/Winged helix DNA-binding domain"/>
    <property type="match status" value="1"/>
</dbReference>
<sequence>MAIAFGLLGPLTVHDGREPRPITSPTHRALLTHLLLDPNRPVTAEALVAAVWGERPPRTAQASLHNHIGRLRRSLGPLLEDRLRSTASGYVLRVEDGELDSAVFTAHLRTARSAHGERDWPRVAEQVTAALALWRGGPPTGFETGLDHLVELHLEALEWRFDAELELGRHHGLSAELARLTADHPLRESFHRQLMLVLHRTGRRADALAVYQELRTTLVEELGVEPGTAVQRAHQEVLAADGPLPQEEPDDAVAAVPVPAQLPTAPGDFTGRQGELDALALYLRPGDQDAPARVVLVTGMGGVGKTTLVVHGALAVREDYPDGQLYADLHGFGLSAARTPHDLLGRFLTDLGVAGETLPEHVDDRAALYRSLLAERRVLVVLDNAGDSRQVAPLLPGTGRSAVVVTSRHKLPGVQCSTRIPLGPLAEEEQRRLLAAMCGEDRVAADPVAAGKIMAACAGLPLALRIAGSRLAHRPSWRLDELARRLGRADRLKALAVDHLAVREAFSFSYSSLLAGDRPVEREAARAFRLLGLWPHHHSAESAAALMGAPVDDALDVLDALIDSHLLDQAASGRYRFHDLLGEFAAERAREDESEEARRSAQLRLVCWYAAAVTKANRTIAPQARPIPPLAGAGAAADPADPELPEFADEVAALEWCVDELPAIRSAVRLAVALDRPDVAWRAAAALFGYGLTYWWNGVWLECLEEALAATRAAGDREGQAWLHGRLGVANGLVQRNERSLDHLRTALELFRAVDDTEGQRVVLSNLAAASQQAGELEQAQAYLEQALELSTSTSRPGDLLTAGGVLFESGDLEGAERTFQAAVAGWRAAGSREKLSTALSNLGDTLRGLGRPQEALDVLAEALEIRRAQHSHGNVADTLETIARTHLEHGDPEVARRYFLETLELAQQHGLDHYRRLSLKGLEAFATRQAD</sequence>
<feature type="DNA-binding region" description="OmpR/PhoB-type" evidence="7">
    <location>
        <begin position="1"/>
        <end position="94"/>
    </location>
</feature>
<dbReference type="SMART" id="SM00028">
    <property type="entry name" value="TPR"/>
    <property type="match status" value="4"/>
</dbReference>
<evidence type="ECO:0000313" key="9">
    <source>
        <dbReference type="EMBL" id="MFC5646676.1"/>
    </source>
</evidence>
<evidence type="ECO:0000256" key="1">
    <source>
        <dbReference type="ARBA" id="ARBA00005820"/>
    </source>
</evidence>
<dbReference type="SUPFAM" id="SSF52540">
    <property type="entry name" value="P-loop containing nucleoside triphosphate hydrolases"/>
    <property type="match status" value="1"/>
</dbReference>
<dbReference type="Pfam" id="PF00931">
    <property type="entry name" value="NB-ARC"/>
    <property type="match status" value="1"/>
</dbReference>
<dbReference type="Gene3D" id="1.10.8.430">
    <property type="entry name" value="Helical domain of apoptotic protease-activating factors"/>
    <property type="match status" value="1"/>
</dbReference>
<dbReference type="Pfam" id="PF13424">
    <property type="entry name" value="TPR_12"/>
    <property type="match status" value="2"/>
</dbReference>
<dbReference type="InterPro" id="IPR051677">
    <property type="entry name" value="AfsR-DnrI-RedD_regulator"/>
</dbReference>
<keyword evidence="4" id="KW-0805">Transcription regulation</keyword>
<proteinExistence type="inferred from homology"/>
<dbReference type="InterPro" id="IPR016032">
    <property type="entry name" value="Sig_transdc_resp-reg_C-effctor"/>
</dbReference>
<dbReference type="Pfam" id="PF00486">
    <property type="entry name" value="Trans_reg_C"/>
    <property type="match status" value="1"/>
</dbReference>
<dbReference type="SUPFAM" id="SSF46894">
    <property type="entry name" value="C-terminal effector domain of the bipartite response regulators"/>
    <property type="match status" value="1"/>
</dbReference>
<dbReference type="RefSeq" id="WP_346147999.1">
    <property type="nucleotide sequence ID" value="NZ_BAAAUA010000042.1"/>
</dbReference>
<evidence type="ECO:0000313" key="10">
    <source>
        <dbReference type="Proteomes" id="UP001596066"/>
    </source>
</evidence>
<dbReference type="InterPro" id="IPR019734">
    <property type="entry name" value="TPR_rpt"/>
</dbReference>
<dbReference type="PANTHER" id="PTHR35807">
    <property type="entry name" value="TRANSCRIPTIONAL REGULATOR REDD-RELATED"/>
    <property type="match status" value="1"/>
</dbReference>
<dbReference type="InterPro" id="IPR027417">
    <property type="entry name" value="P-loop_NTPase"/>
</dbReference>
<protein>
    <submittedName>
        <fullName evidence="9">BTAD domain-containing putative transcriptional regulator</fullName>
    </submittedName>
</protein>